<proteinExistence type="predicted"/>
<dbReference type="PATRIC" id="fig|999894.6.peg.567"/>
<dbReference type="PANTHER" id="PTHR42852">
    <property type="entry name" value="THIOL:DISULFIDE INTERCHANGE PROTEIN DSBE"/>
    <property type="match status" value="1"/>
</dbReference>
<dbReference type="PROSITE" id="PS00194">
    <property type="entry name" value="THIOREDOXIN_1"/>
    <property type="match status" value="1"/>
</dbReference>
<keyword evidence="2" id="KW-0201">Cytochrome c-type biogenesis</keyword>
<comment type="caution">
    <text evidence="6">The sequence shown here is derived from an EMBL/GenBank/DDBJ whole genome shotgun (WGS) entry which is preliminary data.</text>
</comment>
<dbReference type="Gene3D" id="3.40.30.10">
    <property type="entry name" value="Glutaredoxin"/>
    <property type="match status" value="1"/>
</dbReference>
<organism evidence="6 7">
    <name type="scientific">Thermosulfurimonas dismutans</name>
    <dbReference type="NCBI Taxonomy" id="999894"/>
    <lineage>
        <taxon>Bacteria</taxon>
        <taxon>Pseudomonadati</taxon>
        <taxon>Thermodesulfobacteriota</taxon>
        <taxon>Thermodesulfobacteria</taxon>
        <taxon>Thermodesulfobacteriales</taxon>
        <taxon>Thermodesulfobacteriaceae</taxon>
        <taxon>Thermosulfurimonas</taxon>
    </lineage>
</organism>
<dbReference type="PANTHER" id="PTHR42852:SF13">
    <property type="entry name" value="PROTEIN DIPZ"/>
    <property type="match status" value="1"/>
</dbReference>
<evidence type="ECO:0000259" key="5">
    <source>
        <dbReference type="PROSITE" id="PS51352"/>
    </source>
</evidence>
<evidence type="ECO:0000313" key="6">
    <source>
        <dbReference type="EMBL" id="OAQ21346.1"/>
    </source>
</evidence>
<evidence type="ECO:0000256" key="2">
    <source>
        <dbReference type="ARBA" id="ARBA00022748"/>
    </source>
</evidence>
<keyword evidence="4" id="KW-0732">Signal</keyword>
<accession>A0A179D5M9</accession>
<dbReference type="InterPro" id="IPR050553">
    <property type="entry name" value="Thioredoxin_ResA/DsbE_sf"/>
</dbReference>
<dbReference type="EMBL" id="LWLG01000002">
    <property type="protein sequence ID" value="OAQ21346.1"/>
    <property type="molecule type" value="Genomic_DNA"/>
</dbReference>
<dbReference type="InterPro" id="IPR017937">
    <property type="entry name" value="Thioredoxin_CS"/>
</dbReference>
<dbReference type="GO" id="GO:0030313">
    <property type="term" value="C:cell envelope"/>
    <property type="evidence" value="ECO:0007669"/>
    <property type="project" value="UniProtKB-SubCell"/>
</dbReference>
<dbReference type="GO" id="GO:0016491">
    <property type="term" value="F:oxidoreductase activity"/>
    <property type="evidence" value="ECO:0007669"/>
    <property type="project" value="InterPro"/>
</dbReference>
<feature type="chain" id="PRO_5008100286" evidence="4">
    <location>
        <begin position="27"/>
        <end position="160"/>
    </location>
</feature>
<dbReference type="CDD" id="cd02966">
    <property type="entry name" value="TlpA_like_family"/>
    <property type="match status" value="1"/>
</dbReference>
<keyword evidence="3" id="KW-0676">Redox-active center</keyword>
<name>A0A179D5M9_9BACT</name>
<dbReference type="RefSeq" id="WP_068669091.1">
    <property type="nucleotide sequence ID" value="NZ_LWLG01000002.1"/>
</dbReference>
<dbReference type="GO" id="GO:0017004">
    <property type="term" value="P:cytochrome complex assembly"/>
    <property type="evidence" value="ECO:0007669"/>
    <property type="project" value="UniProtKB-KW"/>
</dbReference>
<dbReference type="AlphaFoldDB" id="A0A179D5M9"/>
<keyword evidence="7" id="KW-1185">Reference proteome</keyword>
<evidence type="ECO:0000256" key="4">
    <source>
        <dbReference type="SAM" id="SignalP"/>
    </source>
</evidence>
<reference evidence="6 7" key="1">
    <citation type="submission" date="2016-04" db="EMBL/GenBank/DDBJ databases">
        <title>Genome analysis of Thermosulfurimonas dismutans, the first thermophilic sulfur-disproportionating bacterium of the phylum Thermodesulfobacteria.</title>
        <authorList>
            <person name="Mardanov A.V."/>
            <person name="Beletsky A.V."/>
            <person name="Kadnikov V.V."/>
            <person name="Slobodkin A.I."/>
            <person name="Ravin N.V."/>
        </authorList>
    </citation>
    <scope>NUCLEOTIDE SEQUENCE [LARGE SCALE GENOMIC DNA]</scope>
    <source>
        <strain evidence="6 7">S95</strain>
    </source>
</reference>
<comment type="subcellular location">
    <subcellularLocation>
        <location evidence="1">Cell envelope</location>
    </subcellularLocation>
</comment>
<feature type="signal peptide" evidence="4">
    <location>
        <begin position="1"/>
        <end position="26"/>
    </location>
</feature>
<evidence type="ECO:0000313" key="7">
    <source>
        <dbReference type="Proteomes" id="UP000078390"/>
    </source>
</evidence>
<dbReference type="PROSITE" id="PS51352">
    <property type="entry name" value="THIOREDOXIN_2"/>
    <property type="match status" value="1"/>
</dbReference>
<dbReference type="Pfam" id="PF08534">
    <property type="entry name" value="Redoxin"/>
    <property type="match status" value="1"/>
</dbReference>
<protein>
    <submittedName>
        <fullName evidence="6">Thioredoxin family protein</fullName>
    </submittedName>
</protein>
<evidence type="ECO:0000256" key="1">
    <source>
        <dbReference type="ARBA" id="ARBA00004196"/>
    </source>
</evidence>
<evidence type="ECO:0000256" key="3">
    <source>
        <dbReference type="ARBA" id="ARBA00023284"/>
    </source>
</evidence>
<dbReference type="InterPro" id="IPR036249">
    <property type="entry name" value="Thioredoxin-like_sf"/>
</dbReference>
<dbReference type="InterPro" id="IPR013740">
    <property type="entry name" value="Redoxin"/>
</dbReference>
<dbReference type="OrthoDB" id="25753at2"/>
<dbReference type="SUPFAM" id="SSF52833">
    <property type="entry name" value="Thioredoxin-like"/>
    <property type="match status" value="1"/>
</dbReference>
<gene>
    <name evidence="6" type="ORF">TDIS_0567</name>
</gene>
<dbReference type="Proteomes" id="UP000078390">
    <property type="component" value="Unassembled WGS sequence"/>
</dbReference>
<feature type="domain" description="Thioredoxin" evidence="5">
    <location>
        <begin position="20"/>
        <end position="160"/>
    </location>
</feature>
<sequence length="160" mass="17966">MRKKFLSMVLLVLSMLSMAFSSPAKAPEVSFSTLDGKTYYFSDFKGKVVLVNFFASYCPPCMVELKELAKLYKKYQDDGLVVVSLMVDEEGQALLPQIVEAKGITYPVGVATEKVLKAFGDPPITPTTFIINKEGVVVKRLLGYTGRKYLEKKIREYLEE</sequence>
<dbReference type="STRING" id="999894.TDIS_0567"/>
<dbReference type="InterPro" id="IPR013766">
    <property type="entry name" value="Thioredoxin_domain"/>
</dbReference>